<keyword evidence="12" id="KW-1185">Reference proteome</keyword>
<dbReference type="InterPro" id="IPR000629">
    <property type="entry name" value="RNA-helicase_DEAD-box_CS"/>
</dbReference>
<dbReference type="InterPro" id="IPR001650">
    <property type="entry name" value="Helicase_C-like"/>
</dbReference>
<dbReference type="PANTHER" id="PTHR47959">
    <property type="entry name" value="ATP-DEPENDENT RNA HELICASE RHLE-RELATED"/>
    <property type="match status" value="1"/>
</dbReference>
<accession>A0A0F9ZEV5</accession>
<reference evidence="11 12" key="1">
    <citation type="journal article" date="2015" name="Environ. Microbiol.">
        <title>Genome analyses suggest the presence of polyploidy and recent human-driven expansions in eight global populations of the honeybee pathogen Nosema ceranae.</title>
        <authorList>
            <person name="Pelin A."/>
            <person name="Selman M."/>
            <person name="Aris-Brosou S."/>
            <person name="Farinelli L."/>
            <person name="Corradi N."/>
        </authorList>
    </citation>
    <scope>NUCLEOTIDE SEQUENCE [LARGE SCALE GENOMIC DNA]</scope>
    <source>
        <strain evidence="11 12">PA08 1199</strain>
    </source>
</reference>
<dbReference type="InterPro" id="IPR044742">
    <property type="entry name" value="DEAD/DEAH_RhlB"/>
</dbReference>
<dbReference type="Proteomes" id="UP000034350">
    <property type="component" value="Unassembled WGS sequence"/>
</dbReference>
<dbReference type="EMBL" id="JPQZ01000009">
    <property type="protein sequence ID" value="KKO75949.1"/>
    <property type="molecule type" value="Genomic_DNA"/>
</dbReference>
<keyword evidence="3 8" id="KW-0378">Hydrolase</keyword>
<comment type="catalytic activity">
    <reaction evidence="7">
        <text>ATP + H2O = ADP + phosphate + H(+)</text>
        <dbReference type="Rhea" id="RHEA:13065"/>
        <dbReference type="ChEBI" id="CHEBI:15377"/>
        <dbReference type="ChEBI" id="CHEBI:15378"/>
        <dbReference type="ChEBI" id="CHEBI:30616"/>
        <dbReference type="ChEBI" id="CHEBI:43474"/>
        <dbReference type="ChEBI" id="CHEBI:456216"/>
        <dbReference type="EC" id="3.6.4.13"/>
    </reaction>
</comment>
<dbReference type="PANTHER" id="PTHR47959:SF1">
    <property type="entry name" value="ATP-DEPENDENT RNA HELICASE DBPA"/>
    <property type="match status" value="1"/>
</dbReference>
<evidence type="ECO:0000256" key="5">
    <source>
        <dbReference type="ARBA" id="ARBA00022840"/>
    </source>
</evidence>
<dbReference type="PROSITE" id="PS00039">
    <property type="entry name" value="DEAD_ATP_HELICASE"/>
    <property type="match status" value="1"/>
</dbReference>
<evidence type="ECO:0000256" key="1">
    <source>
        <dbReference type="ARBA" id="ARBA00012552"/>
    </source>
</evidence>
<dbReference type="SUPFAM" id="SSF52540">
    <property type="entry name" value="P-loop containing nucleoside triphosphate hydrolases"/>
    <property type="match status" value="1"/>
</dbReference>
<organism evidence="11 12">
    <name type="scientific">Vairimorpha ceranae</name>
    <dbReference type="NCBI Taxonomy" id="40302"/>
    <lineage>
        <taxon>Eukaryota</taxon>
        <taxon>Fungi</taxon>
        <taxon>Fungi incertae sedis</taxon>
        <taxon>Microsporidia</taxon>
        <taxon>Nosematidae</taxon>
        <taxon>Vairimorpha</taxon>
    </lineage>
</organism>
<name>A0A0F9ZEV5_9MICR</name>
<dbReference type="GO" id="GO:0003723">
    <property type="term" value="F:RNA binding"/>
    <property type="evidence" value="ECO:0007669"/>
    <property type="project" value="UniProtKB-KW"/>
</dbReference>
<dbReference type="GO" id="GO:0003724">
    <property type="term" value="F:RNA helicase activity"/>
    <property type="evidence" value="ECO:0007669"/>
    <property type="project" value="UniProtKB-EC"/>
</dbReference>
<feature type="domain" description="Helicase ATP-binding" evidence="9">
    <location>
        <begin position="32"/>
        <end position="199"/>
    </location>
</feature>
<gene>
    <name evidence="11" type="ORF">AAJ76_900080408</name>
</gene>
<dbReference type="SMART" id="SM00490">
    <property type="entry name" value="HELICc"/>
    <property type="match status" value="1"/>
</dbReference>
<evidence type="ECO:0000259" key="10">
    <source>
        <dbReference type="PROSITE" id="PS51194"/>
    </source>
</evidence>
<dbReference type="OMA" id="NECTDRS"/>
<dbReference type="VEuPathDB" id="MicrosporidiaDB:G9O61_00g004730"/>
<dbReference type="RefSeq" id="XP_024331691.1">
    <property type="nucleotide sequence ID" value="XM_024476625.1"/>
</dbReference>
<keyword evidence="5 8" id="KW-0067">ATP-binding</keyword>
<dbReference type="GeneID" id="36321581"/>
<dbReference type="OrthoDB" id="10261904at2759"/>
<dbReference type="CDD" id="cd18787">
    <property type="entry name" value="SF2_C_DEAD"/>
    <property type="match status" value="1"/>
</dbReference>
<protein>
    <recommendedName>
        <fullName evidence="1">RNA helicase</fullName>
        <ecNumber evidence="1">3.6.4.13</ecNumber>
    </recommendedName>
</protein>
<dbReference type="GO" id="GO:0005524">
    <property type="term" value="F:ATP binding"/>
    <property type="evidence" value="ECO:0007669"/>
    <property type="project" value="UniProtKB-KW"/>
</dbReference>
<dbReference type="CDD" id="cd00268">
    <property type="entry name" value="DEADc"/>
    <property type="match status" value="1"/>
</dbReference>
<feature type="domain" description="Helicase C-terminal" evidence="10">
    <location>
        <begin position="209"/>
        <end position="374"/>
    </location>
</feature>
<evidence type="ECO:0000256" key="3">
    <source>
        <dbReference type="ARBA" id="ARBA00022801"/>
    </source>
</evidence>
<dbReference type="Pfam" id="PF00271">
    <property type="entry name" value="Helicase_C"/>
    <property type="match status" value="1"/>
</dbReference>
<dbReference type="GO" id="GO:0016787">
    <property type="term" value="F:hydrolase activity"/>
    <property type="evidence" value="ECO:0007669"/>
    <property type="project" value="UniProtKB-KW"/>
</dbReference>
<evidence type="ECO:0000313" key="12">
    <source>
        <dbReference type="Proteomes" id="UP000034350"/>
    </source>
</evidence>
<dbReference type="Pfam" id="PF00270">
    <property type="entry name" value="DEAD"/>
    <property type="match status" value="1"/>
</dbReference>
<dbReference type="SMART" id="SM00487">
    <property type="entry name" value="DEXDc"/>
    <property type="match status" value="1"/>
</dbReference>
<evidence type="ECO:0000313" key="11">
    <source>
        <dbReference type="EMBL" id="KKO75949.1"/>
    </source>
</evidence>
<sequence>MNFEDQKIDKQIVKILKDNNIIYMTPIQHKTVPLILNGHDILGISSTGTGKTFSFLVPILHNLLNTNKSFYCLIITPTRELALQIDKTVKLFKSLGVKSLALIGGEKIEDQLNQLKTHPHIVIGTPGRLHKIGKNLKINRFRVLVLDEADKYFEDDFIEEMAFILENLRKKRQTLLFTATITNNLKQKSLEILKNFKEIDLSTNVKVEKLDEFYFFVARKYKECFLYSLLKNKQDLKIIIFVNMKITTLILSSLMKSFGIDVETLNGDQDQQARIEIIDGFIKNKYNVLITTDVGSRGLDVCDVDFVINYDLPQNNKDYVHRVGRTARAGKKGVALTLVTQYDVSIFQKIEYFLNRKLNLFTFNENYHQFEEIIDTKLLKVKEEVKLNKTEKKKFRPKKYKKN</sequence>
<dbReference type="PROSITE" id="PS51194">
    <property type="entry name" value="HELICASE_CTER"/>
    <property type="match status" value="1"/>
</dbReference>
<dbReference type="InterPro" id="IPR014001">
    <property type="entry name" value="Helicase_ATP-bd"/>
</dbReference>
<evidence type="ECO:0000256" key="8">
    <source>
        <dbReference type="RuleBase" id="RU000492"/>
    </source>
</evidence>
<comment type="similarity">
    <text evidence="8">Belongs to the DEAD box helicase family.</text>
</comment>
<dbReference type="Gene3D" id="3.40.50.300">
    <property type="entry name" value="P-loop containing nucleotide triphosphate hydrolases"/>
    <property type="match status" value="2"/>
</dbReference>
<dbReference type="EC" id="3.6.4.13" evidence="1"/>
<comment type="caution">
    <text evidence="11">The sequence shown here is derived from an EMBL/GenBank/DDBJ whole genome shotgun (WGS) entry which is preliminary data.</text>
</comment>
<keyword evidence="2 8" id="KW-0547">Nucleotide-binding</keyword>
<evidence type="ECO:0000256" key="2">
    <source>
        <dbReference type="ARBA" id="ARBA00022741"/>
    </source>
</evidence>
<keyword evidence="6" id="KW-0694">RNA-binding</keyword>
<dbReference type="VEuPathDB" id="MicrosporidiaDB:NCER_100594"/>
<dbReference type="InterPro" id="IPR050079">
    <property type="entry name" value="DEAD_box_RNA_helicase"/>
</dbReference>
<dbReference type="AlphaFoldDB" id="A0A0F9ZEV5"/>
<evidence type="ECO:0000259" key="9">
    <source>
        <dbReference type="PROSITE" id="PS51192"/>
    </source>
</evidence>
<evidence type="ECO:0000256" key="6">
    <source>
        <dbReference type="ARBA" id="ARBA00022884"/>
    </source>
</evidence>
<dbReference type="GO" id="GO:0005829">
    <property type="term" value="C:cytosol"/>
    <property type="evidence" value="ECO:0007669"/>
    <property type="project" value="TreeGrafter"/>
</dbReference>
<evidence type="ECO:0000256" key="4">
    <source>
        <dbReference type="ARBA" id="ARBA00022806"/>
    </source>
</evidence>
<evidence type="ECO:0000256" key="7">
    <source>
        <dbReference type="ARBA" id="ARBA00047984"/>
    </source>
</evidence>
<dbReference type="VEuPathDB" id="MicrosporidiaDB:AAJ76_900080408"/>
<dbReference type="InterPro" id="IPR011545">
    <property type="entry name" value="DEAD/DEAH_box_helicase_dom"/>
</dbReference>
<keyword evidence="4 8" id="KW-0347">Helicase</keyword>
<dbReference type="InterPro" id="IPR027417">
    <property type="entry name" value="P-loop_NTPase"/>
</dbReference>
<proteinExistence type="inferred from homology"/>
<dbReference type="PROSITE" id="PS51192">
    <property type="entry name" value="HELICASE_ATP_BIND_1"/>
    <property type="match status" value="1"/>
</dbReference>